<dbReference type="CDD" id="cd14686">
    <property type="entry name" value="bZIP"/>
    <property type="match status" value="1"/>
</dbReference>
<dbReference type="Gene3D" id="1.20.5.170">
    <property type="match status" value="1"/>
</dbReference>
<evidence type="ECO:0000313" key="4">
    <source>
        <dbReference type="EMBL" id="KAL2914831.1"/>
    </source>
</evidence>
<accession>A0ABR4N5K9</accession>
<keyword evidence="1" id="KW-0175">Coiled coil</keyword>
<dbReference type="PROSITE" id="PS00036">
    <property type="entry name" value="BZIP_BASIC"/>
    <property type="match status" value="1"/>
</dbReference>
<protein>
    <recommendedName>
        <fullName evidence="3">BZIP domain-containing protein</fullName>
    </recommendedName>
</protein>
<name>A0ABR4N5K9_9FUNG</name>
<dbReference type="InterPro" id="IPR004827">
    <property type="entry name" value="bZIP"/>
</dbReference>
<evidence type="ECO:0000259" key="3">
    <source>
        <dbReference type="PROSITE" id="PS50217"/>
    </source>
</evidence>
<proteinExistence type="predicted"/>
<feature type="domain" description="BZIP" evidence="3">
    <location>
        <begin position="113"/>
        <end position="170"/>
    </location>
</feature>
<dbReference type="PROSITE" id="PS50217">
    <property type="entry name" value="BZIP"/>
    <property type="match status" value="1"/>
</dbReference>
<keyword evidence="5" id="KW-1185">Reference proteome</keyword>
<organism evidence="4 5">
    <name type="scientific">Polyrhizophydium stewartii</name>
    <dbReference type="NCBI Taxonomy" id="2732419"/>
    <lineage>
        <taxon>Eukaryota</taxon>
        <taxon>Fungi</taxon>
        <taxon>Fungi incertae sedis</taxon>
        <taxon>Chytridiomycota</taxon>
        <taxon>Chytridiomycota incertae sedis</taxon>
        <taxon>Chytridiomycetes</taxon>
        <taxon>Rhizophydiales</taxon>
        <taxon>Rhizophydiales incertae sedis</taxon>
        <taxon>Polyrhizophydium</taxon>
    </lineage>
</organism>
<evidence type="ECO:0000256" key="2">
    <source>
        <dbReference type="SAM" id="MobiDB-lite"/>
    </source>
</evidence>
<dbReference type="InterPro" id="IPR046347">
    <property type="entry name" value="bZIP_sf"/>
</dbReference>
<comment type="caution">
    <text evidence="4">The sequence shown here is derived from an EMBL/GenBank/DDBJ whole genome shotgun (WGS) entry which is preliminary data.</text>
</comment>
<sequence>MSQHPLPPLSALLRASDGAVAAHQQPVQAAPRQPRALRPLAPASALPGTHTHTHPLVQAIAAVPAISPPASGSSADAGIKRRRSADEDSDTSVHGSHGSHGGRGGRGGRGSDRQQRNRIAAQAYRMRKRAVTDDLRDENLSLRARNEELTHRIGSIERSNEALAQRVEALSAQLSSMVAQTVHSRPAAAVAAAATAPAPQLVLGPGHAGVQLNPVFAALAMQLQLQQMQSQAQPQTPLPLPHAYACPHAQSDLALGAGSPGSVCSGGSAASGSSAGSVSVSDGSNADAFASYSAEELLAIPIHDLGL</sequence>
<feature type="region of interest" description="Disordered" evidence="2">
    <location>
        <begin position="67"/>
        <end position="115"/>
    </location>
</feature>
<gene>
    <name evidence="4" type="ORF">HK105_205573</name>
</gene>
<evidence type="ECO:0000256" key="1">
    <source>
        <dbReference type="SAM" id="Coils"/>
    </source>
</evidence>
<feature type="coiled-coil region" evidence="1">
    <location>
        <begin position="132"/>
        <end position="180"/>
    </location>
</feature>
<feature type="compositionally biased region" description="Low complexity" evidence="2">
    <location>
        <begin position="67"/>
        <end position="77"/>
    </location>
</feature>
<reference evidence="4 5" key="1">
    <citation type="submission" date="2023-09" db="EMBL/GenBank/DDBJ databases">
        <title>Pangenome analysis of Batrachochytrium dendrobatidis and related Chytrids.</title>
        <authorList>
            <person name="Yacoub M.N."/>
            <person name="Stajich J.E."/>
            <person name="James T.Y."/>
        </authorList>
    </citation>
    <scope>NUCLEOTIDE SEQUENCE [LARGE SCALE GENOMIC DNA]</scope>
    <source>
        <strain evidence="4 5">JEL0888</strain>
    </source>
</reference>
<evidence type="ECO:0000313" key="5">
    <source>
        <dbReference type="Proteomes" id="UP001527925"/>
    </source>
</evidence>
<feature type="compositionally biased region" description="Gly residues" evidence="2">
    <location>
        <begin position="98"/>
        <end position="108"/>
    </location>
</feature>
<dbReference type="EMBL" id="JADGIZ020000029">
    <property type="protein sequence ID" value="KAL2914831.1"/>
    <property type="molecule type" value="Genomic_DNA"/>
</dbReference>
<dbReference type="Pfam" id="PF00170">
    <property type="entry name" value="bZIP_1"/>
    <property type="match status" value="1"/>
</dbReference>
<dbReference type="SMART" id="SM00338">
    <property type="entry name" value="BRLZ"/>
    <property type="match status" value="1"/>
</dbReference>
<dbReference type="SUPFAM" id="SSF57959">
    <property type="entry name" value="Leucine zipper domain"/>
    <property type="match status" value="1"/>
</dbReference>
<dbReference type="Proteomes" id="UP001527925">
    <property type="component" value="Unassembled WGS sequence"/>
</dbReference>